<proteinExistence type="predicted"/>
<dbReference type="AlphaFoldDB" id="A0A974DVH8"/>
<dbReference type="EMBL" id="CM004467">
    <property type="protein sequence ID" value="OCT98021.1"/>
    <property type="molecule type" value="Genomic_DNA"/>
</dbReference>
<dbReference type="Proteomes" id="UP000694892">
    <property type="component" value="Chromosome 1S"/>
</dbReference>
<evidence type="ECO:0000313" key="2">
    <source>
        <dbReference type="Proteomes" id="UP000694892"/>
    </source>
</evidence>
<name>A0A974DVH8_XENLA</name>
<organism evidence="1 2">
    <name type="scientific">Xenopus laevis</name>
    <name type="common">African clawed frog</name>
    <dbReference type="NCBI Taxonomy" id="8355"/>
    <lineage>
        <taxon>Eukaryota</taxon>
        <taxon>Metazoa</taxon>
        <taxon>Chordata</taxon>
        <taxon>Craniata</taxon>
        <taxon>Vertebrata</taxon>
        <taxon>Euteleostomi</taxon>
        <taxon>Amphibia</taxon>
        <taxon>Batrachia</taxon>
        <taxon>Anura</taxon>
        <taxon>Pipoidea</taxon>
        <taxon>Pipidae</taxon>
        <taxon>Xenopodinae</taxon>
        <taxon>Xenopus</taxon>
        <taxon>Xenopus</taxon>
    </lineage>
</organism>
<sequence>MGFETRLYLKILMVYHFWQHLNVNKYFFVTPFCTNCPFSQHFSLRKQATPCTHTNYWLLLLMSHCLHRLIDLDTPASNVSHMLHSYVIGGSCVWCSHYC</sequence>
<protein>
    <submittedName>
        <fullName evidence="1">Uncharacterized protein</fullName>
    </submittedName>
</protein>
<gene>
    <name evidence="1" type="ORF">XELAEV_18010249mg</name>
</gene>
<accession>A0A974DVH8</accession>
<evidence type="ECO:0000313" key="1">
    <source>
        <dbReference type="EMBL" id="OCT98021.1"/>
    </source>
</evidence>
<reference evidence="2" key="1">
    <citation type="journal article" date="2016" name="Nature">
        <title>Genome evolution in the allotetraploid frog Xenopus laevis.</title>
        <authorList>
            <person name="Session A.M."/>
            <person name="Uno Y."/>
            <person name="Kwon T."/>
            <person name="Chapman J.A."/>
            <person name="Toyoda A."/>
            <person name="Takahashi S."/>
            <person name="Fukui A."/>
            <person name="Hikosaka A."/>
            <person name="Suzuki A."/>
            <person name="Kondo M."/>
            <person name="van Heeringen S.J."/>
            <person name="Quigley I."/>
            <person name="Heinz S."/>
            <person name="Ogino H."/>
            <person name="Ochi H."/>
            <person name="Hellsten U."/>
            <person name="Lyons J.B."/>
            <person name="Simakov O."/>
            <person name="Putnam N."/>
            <person name="Stites J."/>
            <person name="Kuroki Y."/>
            <person name="Tanaka T."/>
            <person name="Michiue T."/>
            <person name="Watanabe M."/>
            <person name="Bogdanovic O."/>
            <person name="Lister R."/>
            <person name="Georgiou G."/>
            <person name="Paranjpe S.S."/>
            <person name="van Kruijsbergen I."/>
            <person name="Shu S."/>
            <person name="Carlson J."/>
            <person name="Kinoshita T."/>
            <person name="Ohta Y."/>
            <person name="Mawaribuchi S."/>
            <person name="Jenkins J."/>
            <person name="Grimwood J."/>
            <person name="Schmutz J."/>
            <person name="Mitros T."/>
            <person name="Mozaffari S.V."/>
            <person name="Suzuki Y."/>
            <person name="Haramoto Y."/>
            <person name="Yamamoto T.S."/>
            <person name="Takagi C."/>
            <person name="Heald R."/>
            <person name="Miller K."/>
            <person name="Haudenschild C."/>
            <person name="Kitzman J."/>
            <person name="Nakayama T."/>
            <person name="Izutsu Y."/>
            <person name="Robert J."/>
            <person name="Fortriede J."/>
            <person name="Burns K."/>
            <person name="Lotay V."/>
            <person name="Karimi K."/>
            <person name="Yasuoka Y."/>
            <person name="Dichmann D.S."/>
            <person name="Flajnik M.F."/>
            <person name="Houston D.W."/>
            <person name="Shendure J."/>
            <person name="DuPasquier L."/>
            <person name="Vize P.D."/>
            <person name="Zorn A.M."/>
            <person name="Ito M."/>
            <person name="Marcotte E.M."/>
            <person name="Wallingford J.B."/>
            <person name="Ito Y."/>
            <person name="Asashima M."/>
            <person name="Ueno N."/>
            <person name="Matsuda Y."/>
            <person name="Veenstra G.J."/>
            <person name="Fujiyama A."/>
            <person name="Harland R.M."/>
            <person name="Taira M."/>
            <person name="Rokhsar D.S."/>
        </authorList>
    </citation>
    <scope>NUCLEOTIDE SEQUENCE [LARGE SCALE GENOMIC DNA]</scope>
    <source>
        <strain evidence="2">J</strain>
    </source>
</reference>